<dbReference type="EMBL" id="MDEN01000069">
    <property type="protein sequence ID" value="OCX11554.1"/>
    <property type="molecule type" value="Genomic_DNA"/>
</dbReference>
<gene>
    <name evidence="2" type="ORF">BBI10_25605</name>
</gene>
<comment type="caution">
    <text evidence="2">The sequence shown here is derived from an EMBL/GenBank/DDBJ whole genome shotgun (WGS) entry which is preliminary data.</text>
</comment>
<sequence length="73" mass="8259">MLSKREQDPAPTVRFRSDRVSRVNGLYFFSTRENTLEGPFMSKEDAARETEVYVRRMQAASACQPGMPSSLNG</sequence>
<evidence type="ECO:0000313" key="3">
    <source>
        <dbReference type="Proteomes" id="UP000095143"/>
    </source>
</evidence>
<evidence type="ECO:0000313" key="2">
    <source>
        <dbReference type="EMBL" id="OCX11554.1"/>
    </source>
</evidence>
<evidence type="ECO:0000259" key="1">
    <source>
        <dbReference type="Pfam" id="PF19837"/>
    </source>
</evidence>
<accession>A0A1C2D9Y7</accession>
<dbReference type="RefSeq" id="WP_065992941.1">
    <property type="nucleotide sequence ID" value="NZ_MDEN01000069.1"/>
</dbReference>
<dbReference type="Proteomes" id="UP000095143">
    <property type="component" value="Unassembled WGS sequence"/>
</dbReference>
<reference evidence="2 3" key="1">
    <citation type="submission" date="2016-08" db="EMBL/GenBank/DDBJ databases">
        <title>Whole genome sequence of Pseudomonas graminis strain UASWS1507, a potential biological control agent for agriculture.</title>
        <authorList>
            <person name="Crovadore J."/>
            <person name="Calmin G."/>
            <person name="Chablais R."/>
            <person name="Cochard B."/>
            <person name="Lefort F."/>
        </authorList>
    </citation>
    <scope>NUCLEOTIDE SEQUENCE [LARGE SCALE GENOMIC DNA]</scope>
    <source>
        <strain evidence="2 3">UASWS1507</strain>
    </source>
</reference>
<name>A0A1C2D9Y7_9PSED</name>
<dbReference type="OrthoDB" id="7017872at2"/>
<dbReference type="AlphaFoldDB" id="A0A1C2D9Y7"/>
<feature type="domain" description="DUF6316" evidence="1">
    <location>
        <begin position="5"/>
        <end position="58"/>
    </location>
</feature>
<dbReference type="InterPro" id="IPR045630">
    <property type="entry name" value="DUF6316"/>
</dbReference>
<dbReference type="Pfam" id="PF19837">
    <property type="entry name" value="DUF6316"/>
    <property type="match status" value="1"/>
</dbReference>
<protein>
    <recommendedName>
        <fullName evidence="1">DUF6316 domain-containing protein</fullName>
    </recommendedName>
</protein>
<proteinExistence type="predicted"/>
<organism evidence="2 3">
    <name type="scientific">Pseudomonas graminis</name>
    <dbReference type="NCBI Taxonomy" id="158627"/>
    <lineage>
        <taxon>Bacteria</taxon>
        <taxon>Pseudomonadati</taxon>
        <taxon>Pseudomonadota</taxon>
        <taxon>Gammaproteobacteria</taxon>
        <taxon>Pseudomonadales</taxon>
        <taxon>Pseudomonadaceae</taxon>
        <taxon>Pseudomonas</taxon>
    </lineage>
</organism>